<accession>A0ABW2KU25</accession>
<dbReference type="InterPro" id="IPR029045">
    <property type="entry name" value="ClpP/crotonase-like_dom_sf"/>
</dbReference>
<name>A0ABW2KU25_9PROT</name>
<evidence type="ECO:0000313" key="4">
    <source>
        <dbReference type="Proteomes" id="UP001596456"/>
    </source>
</evidence>
<keyword evidence="4" id="KW-1185">Reference proteome</keyword>
<dbReference type="RefSeq" id="WP_377357233.1">
    <property type="nucleotide sequence ID" value="NZ_JBHTCM010000006.1"/>
</dbReference>
<evidence type="ECO:0000313" key="3">
    <source>
        <dbReference type="EMBL" id="MFC7332676.1"/>
    </source>
</evidence>
<comment type="caution">
    <text evidence="3">The sequence shown here is derived from an EMBL/GenBank/DDBJ whole genome shotgun (WGS) entry which is preliminary data.</text>
</comment>
<gene>
    <name evidence="3" type="ORF">ACFQPS_05840</name>
</gene>
<dbReference type="SUPFAM" id="SSF52096">
    <property type="entry name" value="ClpP/crotonase"/>
    <property type="match status" value="1"/>
</dbReference>
<dbReference type="Proteomes" id="UP001596456">
    <property type="component" value="Unassembled WGS sequence"/>
</dbReference>
<dbReference type="InterPro" id="IPR001753">
    <property type="entry name" value="Enoyl-CoA_hydra/iso"/>
</dbReference>
<dbReference type="PANTHER" id="PTHR11941:SF133">
    <property type="entry name" value="1,2-EPOXYPHENYLACETYL-COA ISOMERASE"/>
    <property type="match status" value="1"/>
</dbReference>
<organism evidence="3 4">
    <name type="scientific">Rhodocista pekingensis</name>
    <dbReference type="NCBI Taxonomy" id="201185"/>
    <lineage>
        <taxon>Bacteria</taxon>
        <taxon>Pseudomonadati</taxon>
        <taxon>Pseudomonadota</taxon>
        <taxon>Alphaproteobacteria</taxon>
        <taxon>Rhodospirillales</taxon>
        <taxon>Azospirillaceae</taxon>
        <taxon>Rhodocista</taxon>
    </lineage>
</organism>
<sequence>MQTGAERAEAGADEEVLYAQADGIATITLNRPDRMNTISGPMLDRLAELLLRADRDPAVRVVVLTGSGRAFCAGLDLRTGLQFEAGDGPVAPSATPTSIDLSRSPPTVLHAMDKPTICAVNGAAAGYGMDLALGCDLRVMAASAKLSAAFCRRGVLPESGSTWLLPRMVGWETAAELIFTGRVLPAEEAKALGLVGRVVPDAELPAAVAALAREIADNAPLAVQAAKRMMRMGQNQTFPDHVHHVYLQLLTLFATADFREGMTAFLEKRRPAFKGR</sequence>
<dbReference type="Pfam" id="PF00378">
    <property type="entry name" value="ECH_1"/>
    <property type="match status" value="1"/>
</dbReference>
<comment type="similarity">
    <text evidence="1">Belongs to the enoyl-CoA hydratase/isomerase family.</text>
</comment>
<dbReference type="EMBL" id="JBHTCM010000006">
    <property type="protein sequence ID" value="MFC7332676.1"/>
    <property type="molecule type" value="Genomic_DNA"/>
</dbReference>
<evidence type="ECO:0000256" key="1">
    <source>
        <dbReference type="ARBA" id="ARBA00005254"/>
    </source>
</evidence>
<proteinExistence type="inferred from homology"/>
<dbReference type="Gene3D" id="1.10.12.10">
    <property type="entry name" value="Lyase 2-enoyl-coa Hydratase, Chain A, domain 2"/>
    <property type="match status" value="1"/>
</dbReference>
<reference evidence="4" key="1">
    <citation type="journal article" date="2019" name="Int. J. Syst. Evol. Microbiol.">
        <title>The Global Catalogue of Microorganisms (GCM) 10K type strain sequencing project: providing services to taxonomists for standard genome sequencing and annotation.</title>
        <authorList>
            <consortium name="The Broad Institute Genomics Platform"/>
            <consortium name="The Broad Institute Genome Sequencing Center for Infectious Disease"/>
            <person name="Wu L."/>
            <person name="Ma J."/>
        </authorList>
    </citation>
    <scope>NUCLEOTIDE SEQUENCE [LARGE SCALE GENOMIC DNA]</scope>
    <source>
        <strain evidence="4">CGMCC 1.16275</strain>
    </source>
</reference>
<keyword evidence="2" id="KW-0456">Lyase</keyword>
<dbReference type="PANTHER" id="PTHR11941">
    <property type="entry name" value="ENOYL-COA HYDRATASE-RELATED"/>
    <property type="match status" value="1"/>
</dbReference>
<evidence type="ECO:0000256" key="2">
    <source>
        <dbReference type="ARBA" id="ARBA00023239"/>
    </source>
</evidence>
<dbReference type="InterPro" id="IPR014748">
    <property type="entry name" value="Enoyl-CoA_hydra_C"/>
</dbReference>
<dbReference type="Gene3D" id="3.90.226.10">
    <property type="entry name" value="2-enoyl-CoA Hydratase, Chain A, domain 1"/>
    <property type="match status" value="1"/>
</dbReference>
<protein>
    <submittedName>
        <fullName evidence="3">Enoyl-CoA hydratase/isomerase family protein</fullName>
    </submittedName>
</protein>
<dbReference type="CDD" id="cd06558">
    <property type="entry name" value="crotonase-like"/>
    <property type="match status" value="1"/>
</dbReference>